<sequence length="70" mass="8117">MTTPYQTAASRCSTLLGDFEGAQADNRANGRRIFDEGGQIATEREYHDEVDKDQERLQALRTQMEEHRDW</sequence>
<evidence type="ECO:0000313" key="1">
    <source>
        <dbReference type="EMBL" id="KAF4632945.1"/>
    </source>
</evidence>
<dbReference type="Proteomes" id="UP000566819">
    <property type="component" value="Unassembled WGS sequence"/>
</dbReference>
<organism evidence="1 2">
    <name type="scientific">Cudoniella acicularis</name>
    <dbReference type="NCBI Taxonomy" id="354080"/>
    <lineage>
        <taxon>Eukaryota</taxon>
        <taxon>Fungi</taxon>
        <taxon>Dikarya</taxon>
        <taxon>Ascomycota</taxon>
        <taxon>Pezizomycotina</taxon>
        <taxon>Leotiomycetes</taxon>
        <taxon>Helotiales</taxon>
        <taxon>Tricladiaceae</taxon>
        <taxon>Cudoniella</taxon>
    </lineage>
</organism>
<accession>A0A8H4RN01</accession>
<proteinExistence type="predicted"/>
<dbReference type="EMBL" id="JAAMPI010000303">
    <property type="protein sequence ID" value="KAF4632945.1"/>
    <property type="molecule type" value="Genomic_DNA"/>
</dbReference>
<evidence type="ECO:0000313" key="2">
    <source>
        <dbReference type="Proteomes" id="UP000566819"/>
    </source>
</evidence>
<dbReference type="AlphaFoldDB" id="A0A8H4RN01"/>
<comment type="caution">
    <text evidence="1">The sequence shown here is derived from an EMBL/GenBank/DDBJ whole genome shotgun (WGS) entry which is preliminary data.</text>
</comment>
<keyword evidence="2" id="KW-1185">Reference proteome</keyword>
<gene>
    <name evidence="1" type="ORF">G7Y89_g5179</name>
</gene>
<name>A0A8H4RN01_9HELO</name>
<protein>
    <submittedName>
        <fullName evidence="1">Uncharacterized protein</fullName>
    </submittedName>
</protein>
<reference evidence="1 2" key="1">
    <citation type="submission" date="2020-03" db="EMBL/GenBank/DDBJ databases">
        <title>Draft Genome Sequence of Cudoniella acicularis.</title>
        <authorList>
            <person name="Buettner E."/>
            <person name="Kellner H."/>
        </authorList>
    </citation>
    <scope>NUCLEOTIDE SEQUENCE [LARGE SCALE GENOMIC DNA]</scope>
    <source>
        <strain evidence="1 2">DSM 108380</strain>
    </source>
</reference>